<dbReference type="InterPro" id="IPR025345">
    <property type="entry name" value="DUF4249"/>
</dbReference>
<dbReference type="Pfam" id="PF14054">
    <property type="entry name" value="DUF4249"/>
    <property type="match status" value="1"/>
</dbReference>
<accession>A0A369QIU0</accession>
<protein>
    <recommendedName>
        <fullName evidence="3">DUF4249 domain-containing protein</fullName>
    </recommendedName>
</protein>
<organism evidence="1 2">
    <name type="scientific">Adhaeribacter pallidiroseus</name>
    <dbReference type="NCBI Taxonomy" id="2072847"/>
    <lineage>
        <taxon>Bacteria</taxon>
        <taxon>Pseudomonadati</taxon>
        <taxon>Bacteroidota</taxon>
        <taxon>Cytophagia</taxon>
        <taxon>Cytophagales</taxon>
        <taxon>Hymenobacteraceae</taxon>
        <taxon>Adhaeribacter</taxon>
    </lineage>
</organism>
<comment type="caution">
    <text evidence="1">The sequence shown here is derived from an EMBL/GenBank/DDBJ whole genome shotgun (WGS) entry which is preliminary data.</text>
</comment>
<name>A0A369QIU0_9BACT</name>
<dbReference type="AlphaFoldDB" id="A0A369QIU0"/>
<evidence type="ECO:0000313" key="2">
    <source>
        <dbReference type="Proteomes" id="UP000253919"/>
    </source>
</evidence>
<dbReference type="Proteomes" id="UP000253919">
    <property type="component" value="Unassembled WGS sequence"/>
</dbReference>
<reference evidence="1 2" key="1">
    <citation type="submission" date="2018-04" db="EMBL/GenBank/DDBJ databases">
        <title>Adhaeribacter sp. HMF7616 genome sequencing and assembly.</title>
        <authorList>
            <person name="Kang H."/>
            <person name="Kang J."/>
            <person name="Cha I."/>
            <person name="Kim H."/>
            <person name="Joh K."/>
        </authorList>
    </citation>
    <scope>NUCLEOTIDE SEQUENCE [LARGE SCALE GENOMIC DNA]</scope>
    <source>
        <strain evidence="1 2">HMF7616</strain>
    </source>
</reference>
<gene>
    <name evidence="1" type="ORF">AHMF7616_01778</name>
</gene>
<keyword evidence="2" id="KW-1185">Reference proteome</keyword>
<proteinExistence type="predicted"/>
<dbReference type="EMBL" id="QASA01000001">
    <property type="protein sequence ID" value="RDC63177.1"/>
    <property type="molecule type" value="Genomic_DNA"/>
</dbReference>
<sequence>MLISCEEDIAIDLAAGEEKFVVQGHIEQNAPPYVILSRSIPVFGSAVTEAFVNAIVHRAAITIRSAGRVYPLQEVLLTSLPTDQQQIISEQFGFPLPIETNSPLAKVTVYTSPDLKGEIGNTYHLQITAEGKTLSATTTIPTPTPVDSLWFRPHPNPKNDSLVTLWYRYPDPDTLGNNVRFFTSRPSEPFYPGYQASVLTDEFVNGRTIEFPLERGYPKSAKVDLETYSYFKKGDTVRLKWAAIDYQHYQFWFTLEADRASNGNPFGFPTTVRSNVTGGLGIWGGYGVSRHTVISR</sequence>
<evidence type="ECO:0000313" key="1">
    <source>
        <dbReference type="EMBL" id="RDC63177.1"/>
    </source>
</evidence>
<evidence type="ECO:0008006" key="3">
    <source>
        <dbReference type="Google" id="ProtNLM"/>
    </source>
</evidence>